<accession>A0A2B4PV69</accession>
<dbReference type="AlphaFoldDB" id="A0A2B4PV69"/>
<dbReference type="Proteomes" id="UP000225706">
    <property type="component" value="Unassembled WGS sequence"/>
</dbReference>
<proteinExistence type="predicted"/>
<feature type="compositionally biased region" description="Basic and acidic residues" evidence="1">
    <location>
        <begin position="95"/>
        <end position="108"/>
    </location>
</feature>
<dbReference type="EMBL" id="LSMT01005472">
    <property type="protein sequence ID" value="PFW96218.1"/>
    <property type="molecule type" value="Genomic_DNA"/>
</dbReference>
<dbReference type="OrthoDB" id="3256376at2759"/>
<feature type="compositionally biased region" description="Polar residues" evidence="1">
    <location>
        <begin position="114"/>
        <end position="128"/>
    </location>
</feature>
<keyword evidence="3" id="KW-1185">Reference proteome</keyword>
<feature type="compositionally biased region" description="Basic and acidic residues" evidence="1">
    <location>
        <begin position="1"/>
        <end position="29"/>
    </location>
</feature>
<organism evidence="2 3">
    <name type="scientific">Stylophora pistillata</name>
    <name type="common">Smooth cauliflower coral</name>
    <dbReference type="NCBI Taxonomy" id="50429"/>
    <lineage>
        <taxon>Eukaryota</taxon>
        <taxon>Metazoa</taxon>
        <taxon>Cnidaria</taxon>
        <taxon>Anthozoa</taxon>
        <taxon>Hexacorallia</taxon>
        <taxon>Scleractinia</taxon>
        <taxon>Astrocoeniina</taxon>
        <taxon>Pocilloporidae</taxon>
        <taxon>Stylophora</taxon>
    </lineage>
</organism>
<evidence type="ECO:0000256" key="1">
    <source>
        <dbReference type="SAM" id="MobiDB-lite"/>
    </source>
</evidence>
<protein>
    <submittedName>
        <fullName evidence="2">Uncharacterized protein</fullName>
    </submittedName>
</protein>
<comment type="caution">
    <text evidence="2">The sequence shown here is derived from an EMBL/GenBank/DDBJ whole genome shotgun (WGS) entry which is preliminary data.</text>
</comment>
<reference evidence="3" key="1">
    <citation type="journal article" date="2017" name="bioRxiv">
        <title>Comparative analysis of the genomes of Stylophora pistillata and Acropora digitifera provides evidence for extensive differences between species of corals.</title>
        <authorList>
            <person name="Voolstra C.R."/>
            <person name="Li Y."/>
            <person name="Liew Y.J."/>
            <person name="Baumgarten S."/>
            <person name="Zoccola D."/>
            <person name="Flot J.-F."/>
            <person name="Tambutte S."/>
            <person name="Allemand D."/>
            <person name="Aranda M."/>
        </authorList>
    </citation>
    <scope>NUCLEOTIDE SEQUENCE [LARGE SCALE GENOMIC DNA]</scope>
</reference>
<feature type="region of interest" description="Disordered" evidence="1">
    <location>
        <begin position="90"/>
        <end position="203"/>
    </location>
</feature>
<gene>
    <name evidence="2" type="ORF">AWC38_SpisGene25730</name>
</gene>
<feature type="region of interest" description="Disordered" evidence="1">
    <location>
        <begin position="1"/>
        <end position="37"/>
    </location>
</feature>
<evidence type="ECO:0000313" key="2">
    <source>
        <dbReference type="EMBL" id="PFW96218.1"/>
    </source>
</evidence>
<feature type="compositionally biased region" description="Basic and acidic residues" evidence="1">
    <location>
        <begin position="137"/>
        <end position="173"/>
    </location>
</feature>
<name>A0A2B4PV69_STYPI</name>
<feature type="non-terminal residue" evidence="2">
    <location>
        <position position="223"/>
    </location>
</feature>
<sequence>MSEKDAFNEDYDNIEKVMKKEKSEPRTENDQGLISSPQIAISVKEEQCTKSDQVISQMPCGTNMASKGSDRAQPTTLQAVKVQPQLVNTSGKAIESGKRDEAENIKQIEDDETAISSTAGEVSHNTANLPGGICHESITEHDSISENAAEDNKSDEGKVKDKITSNTDEKENSTRNPRHARSLPKPPRERETQKSMEQQGFDNEVDFSVDNVLCFAWQIAKGM</sequence>
<evidence type="ECO:0000313" key="3">
    <source>
        <dbReference type="Proteomes" id="UP000225706"/>
    </source>
</evidence>